<dbReference type="PANTHER" id="PTHR43525">
    <property type="entry name" value="PROTEIN MALY"/>
    <property type="match status" value="1"/>
</dbReference>
<keyword evidence="4 7" id="KW-0456">Lyase</keyword>
<dbReference type="EC" id="4.4.1.13" evidence="2"/>
<feature type="domain" description="Aminotransferase class I/classII large" evidence="6">
    <location>
        <begin position="33"/>
        <end position="379"/>
    </location>
</feature>
<dbReference type="EMBL" id="FOKQ01000013">
    <property type="protein sequence ID" value="SFC46987.1"/>
    <property type="molecule type" value="Genomic_DNA"/>
</dbReference>
<sequence length="390" mass="43751">MNYDFDHITDRSGTDSLKWNTAPGELPMWVADMDFPAAPTVLEALQKRLSNGVLGYSDIPDEWYGAYSSWWTKRHGVNFQRSHLLFSPGVLPTICTAIQELTDAGDNIVVFSPVYNCFYDCITSNRRTVLECPLTEEDLTYCIDFTLLEQQFSLPQTTMLLLSNPHNPTGNIWDKDTLAHIGDLARKHNVIVLSDEIHCDLTDPDICYVPYLSASPQRAENSIICISPTKTFNLAGIQTSAVVVPDSNLRRKIRDGLHSRRIDYPNLFAAQAAVAAFTNGGEWLDELRKYLYGNKELVRDFLISNLPEIKLTPSQATYLLWLDARALKPDPGMTLAQSIRRRTGLYLSEGTQFGTGGKGFLRMNIACPRSMVRDGLERLARAVSEMTASE</sequence>
<dbReference type="Proteomes" id="UP000182192">
    <property type="component" value="Unassembled WGS sequence"/>
</dbReference>
<evidence type="ECO:0000256" key="2">
    <source>
        <dbReference type="ARBA" id="ARBA00012224"/>
    </source>
</evidence>
<name>A0A1I1JEK6_RUMAL</name>
<dbReference type="Gene3D" id="3.40.640.10">
    <property type="entry name" value="Type I PLP-dependent aspartate aminotransferase-like (Major domain)"/>
    <property type="match status" value="1"/>
</dbReference>
<proteinExistence type="inferred from homology"/>
<evidence type="ECO:0000256" key="4">
    <source>
        <dbReference type="ARBA" id="ARBA00023239"/>
    </source>
</evidence>
<dbReference type="PANTHER" id="PTHR43525:SF1">
    <property type="entry name" value="PROTEIN MALY"/>
    <property type="match status" value="1"/>
</dbReference>
<accession>A0A1I1JEK6</accession>
<dbReference type="NCBIfam" id="TIGR04350">
    <property type="entry name" value="C_S_lyase_PatB"/>
    <property type="match status" value="1"/>
</dbReference>
<gene>
    <name evidence="7" type="ORF">SAMN02910406_01777</name>
</gene>
<evidence type="ECO:0000259" key="6">
    <source>
        <dbReference type="Pfam" id="PF00155"/>
    </source>
</evidence>
<comment type="cofactor">
    <cofactor evidence="1">
        <name>pyridoxal 5'-phosphate</name>
        <dbReference type="ChEBI" id="CHEBI:597326"/>
    </cofactor>
</comment>
<evidence type="ECO:0000256" key="1">
    <source>
        <dbReference type="ARBA" id="ARBA00001933"/>
    </source>
</evidence>
<dbReference type="CDD" id="cd00609">
    <property type="entry name" value="AAT_like"/>
    <property type="match status" value="1"/>
</dbReference>
<comment type="similarity">
    <text evidence="5">Belongs to the class-II pyridoxal-phosphate-dependent aminotransferase family. MalY/PatB cystathionine beta-lyase subfamily.</text>
</comment>
<evidence type="ECO:0000313" key="7">
    <source>
        <dbReference type="EMBL" id="SFC46987.1"/>
    </source>
</evidence>
<dbReference type="AlphaFoldDB" id="A0A1I1JEK6"/>
<dbReference type="InterPro" id="IPR015424">
    <property type="entry name" value="PyrdxlP-dep_Trfase"/>
</dbReference>
<evidence type="ECO:0000256" key="5">
    <source>
        <dbReference type="ARBA" id="ARBA00037974"/>
    </source>
</evidence>
<dbReference type="SUPFAM" id="SSF53383">
    <property type="entry name" value="PLP-dependent transferases"/>
    <property type="match status" value="1"/>
</dbReference>
<organism evidence="7 8">
    <name type="scientific">Ruminococcus albus</name>
    <dbReference type="NCBI Taxonomy" id="1264"/>
    <lineage>
        <taxon>Bacteria</taxon>
        <taxon>Bacillati</taxon>
        <taxon>Bacillota</taxon>
        <taxon>Clostridia</taxon>
        <taxon>Eubacteriales</taxon>
        <taxon>Oscillospiraceae</taxon>
        <taxon>Ruminococcus</taxon>
    </lineage>
</organism>
<dbReference type="Gene3D" id="3.90.1150.10">
    <property type="entry name" value="Aspartate Aminotransferase, domain 1"/>
    <property type="match status" value="1"/>
</dbReference>
<dbReference type="Pfam" id="PF00155">
    <property type="entry name" value="Aminotran_1_2"/>
    <property type="match status" value="1"/>
</dbReference>
<dbReference type="InterPro" id="IPR015422">
    <property type="entry name" value="PyrdxlP-dep_Trfase_small"/>
</dbReference>
<evidence type="ECO:0000256" key="3">
    <source>
        <dbReference type="ARBA" id="ARBA00022898"/>
    </source>
</evidence>
<dbReference type="InterPro" id="IPR051798">
    <property type="entry name" value="Class-II_PLP-Dep_Aminotrans"/>
</dbReference>
<reference evidence="7 8" key="1">
    <citation type="submission" date="2016-10" db="EMBL/GenBank/DDBJ databases">
        <authorList>
            <person name="de Groot N.N."/>
        </authorList>
    </citation>
    <scope>NUCLEOTIDE SEQUENCE [LARGE SCALE GENOMIC DNA]</scope>
    <source>
        <strain evidence="7 8">AR67</strain>
    </source>
</reference>
<evidence type="ECO:0000313" key="8">
    <source>
        <dbReference type="Proteomes" id="UP000182192"/>
    </source>
</evidence>
<dbReference type="GO" id="GO:0047804">
    <property type="term" value="F:cysteine-S-conjugate beta-lyase activity"/>
    <property type="evidence" value="ECO:0007669"/>
    <property type="project" value="UniProtKB-EC"/>
</dbReference>
<dbReference type="InterPro" id="IPR027619">
    <property type="entry name" value="C-S_lyase_PatB-like"/>
</dbReference>
<dbReference type="OrthoDB" id="9802872at2"/>
<dbReference type="GO" id="GO:0030170">
    <property type="term" value="F:pyridoxal phosphate binding"/>
    <property type="evidence" value="ECO:0007669"/>
    <property type="project" value="InterPro"/>
</dbReference>
<protein>
    <recommendedName>
        <fullName evidence="2">cysteine-S-conjugate beta-lyase</fullName>
        <ecNumber evidence="2">4.4.1.13</ecNumber>
    </recommendedName>
</protein>
<dbReference type="InterPro" id="IPR015421">
    <property type="entry name" value="PyrdxlP-dep_Trfase_major"/>
</dbReference>
<keyword evidence="3" id="KW-0663">Pyridoxal phosphate</keyword>
<dbReference type="RefSeq" id="WP_074961212.1">
    <property type="nucleotide sequence ID" value="NZ_FOKQ01000013.1"/>
</dbReference>
<dbReference type="InterPro" id="IPR004839">
    <property type="entry name" value="Aminotransferase_I/II_large"/>
</dbReference>